<keyword evidence="3 5" id="KW-0808">Transferase</keyword>
<dbReference type="InterPro" id="IPR041711">
    <property type="entry name" value="Met-tRNA-FMT_N"/>
</dbReference>
<dbReference type="Gene3D" id="3.40.50.12230">
    <property type="match status" value="1"/>
</dbReference>
<dbReference type="CDD" id="cd08646">
    <property type="entry name" value="FMT_core_Met-tRNA-FMT_N"/>
    <property type="match status" value="1"/>
</dbReference>
<dbReference type="HAMAP" id="MF_00182">
    <property type="entry name" value="Formyl_trans"/>
    <property type="match status" value="1"/>
</dbReference>
<evidence type="ECO:0000259" key="8">
    <source>
        <dbReference type="Pfam" id="PF02911"/>
    </source>
</evidence>
<dbReference type="FunFam" id="3.40.50.12230:FF:000001">
    <property type="entry name" value="Methionyl-tRNA formyltransferase"/>
    <property type="match status" value="1"/>
</dbReference>
<evidence type="ECO:0000259" key="7">
    <source>
        <dbReference type="Pfam" id="PF00551"/>
    </source>
</evidence>
<evidence type="ECO:0000313" key="9">
    <source>
        <dbReference type="EMBL" id="MBB6039443.1"/>
    </source>
</evidence>
<sequence>MRLIFAGTPEVAIPALNAIEASGHDLLAVVTRPDARVGRGRKTSRSPVAAWADDRNVEVLTPLKPREPEFLDRLRELAPDCVPVVAYGALVPTSALEIPAHGWVNLHFSLLPAWRGAAPVQHAVWHGDEITGACVFQLEKGLDTGPVYGSLTEAIGPTDTSGDLLGRLADSGAGLLVTVLDAIEAGAARAVPQPDDGISLAPKITVEDAQVRWSEPAFAVDRKIRAMTPAPGAWTLRDGQRVKLGPVRPDPDGPALAPGEVAVERGTVHVGTATMPVRLGEVQPPGKKPMPADAWLRGNPFATGERFQ</sequence>
<evidence type="ECO:0000256" key="2">
    <source>
        <dbReference type="ARBA" id="ARBA00012261"/>
    </source>
</evidence>
<evidence type="ECO:0000256" key="6">
    <source>
        <dbReference type="SAM" id="MobiDB-lite"/>
    </source>
</evidence>
<dbReference type="SUPFAM" id="SSF50486">
    <property type="entry name" value="FMT C-terminal domain-like"/>
    <property type="match status" value="1"/>
</dbReference>
<dbReference type="EC" id="2.1.2.9" evidence="2 5"/>
<evidence type="ECO:0000256" key="4">
    <source>
        <dbReference type="ARBA" id="ARBA00022917"/>
    </source>
</evidence>
<dbReference type="InterPro" id="IPR002376">
    <property type="entry name" value="Formyl_transf_N"/>
</dbReference>
<dbReference type="Proteomes" id="UP000548476">
    <property type="component" value="Unassembled WGS sequence"/>
</dbReference>
<name>A0A841FXI2_9ACTN</name>
<dbReference type="InterPro" id="IPR005793">
    <property type="entry name" value="Formyl_trans_C"/>
</dbReference>
<dbReference type="InterPro" id="IPR044135">
    <property type="entry name" value="Met-tRNA-FMT_C"/>
</dbReference>
<accession>A0A841FXI2</accession>
<dbReference type="InterPro" id="IPR005794">
    <property type="entry name" value="Fmt"/>
</dbReference>
<dbReference type="Pfam" id="PF02911">
    <property type="entry name" value="Formyl_trans_C"/>
    <property type="match status" value="1"/>
</dbReference>
<protein>
    <recommendedName>
        <fullName evidence="2 5">Methionyl-tRNA formyltransferase</fullName>
        <ecNumber evidence="2 5">2.1.2.9</ecNumber>
    </recommendedName>
</protein>
<dbReference type="AlphaFoldDB" id="A0A841FXI2"/>
<dbReference type="InterPro" id="IPR011034">
    <property type="entry name" value="Formyl_transferase-like_C_sf"/>
</dbReference>
<evidence type="ECO:0000313" key="10">
    <source>
        <dbReference type="Proteomes" id="UP000548476"/>
    </source>
</evidence>
<gene>
    <name evidence="5" type="primary">fmt</name>
    <name evidence="9" type="ORF">HNR73_007338</name>
</gene>
<comment type="catalytic activity">
    <reaction evidence="5">
        <text>L-methionyl-tRNA(fMet) + (6R)-10-formyltetrahydrofolate = N-formyl-L-methionyl-tRNA(fMet) + (6S)-5,6,7,8-tetrahydrofolate + H(+)</text>
        <dbReference type="Rhea" id="RHEA:24380"/>
        <dbReference type="Rhea" id="RHEA-COMP:9952"/>
        <dbReference type="Rhea" id="RHEA-COMP:9953"/>
        <dbReference type="ChEBI" id="CHEBI:15378"/>
        <dbReference type="ChEBI" id="CHEBI:57453"/>
        <dbReference type="ChEBI" id="CHEBI:78530"/>
        <dbReference type="ChEBI" id="CHEBI:78844"/>
        <dbReference type="ChEBI" id="CHEBI:195366"/>
        <dbReference type="EC" id="2.1.2.9"/>
    </reaction>
</comment>
<feature type="region of interest" description="Disordered" evidence="6">
    <location>
        <begin position="279"/>
        <end position="308"/>
    </location>
</feature>
<keyword evidence="10" id="KW-1185">Reference proteome</keyword>
<feature type="domain" description="Formyl transferase C-terminal" evidence="8">
    <location>
        <begin position="203"/>
        <end position="299"/>
    </location>
</feature>
<dbReference type="PANTHER" id="PTHR11138">
    <property type="entry name" value="METHIONYL-TRNA FORMYLTRANSFERASE"/>
    <property type="match status" value="1"/>
</dbReference>
<organism evidence="9 10">
    <name type="scientific">Phytomonospora endophytica</name>
    <dbReference type="NCBI Taxonomy" id="714109"/>
    <lineage>
        <taxon>Bacteria</taxon>
        <taxon>Bacillati</taxon>
        <taxon>Actinomycetota</taxon>
        <taxon>Actinomycetes</taxon>
        <taxon>Micromonosporales</taxon>
        <taxon>Micromonosporaceae</taxon>
        <taxon>Phytomonospora</taxon>
    </lineage>
</organism>
<dbReference type="PANTHER" id="PTHR11138:SF5">
    <property type="entry name" value="METHIONYL-TRNA FORMYLTRANSFERASE, MITOCHONDRIAL"/>
    <property type="match status" value="1"/>
</dbReference>
<comment type="function">
    <text evidence="5">Attaches a formyl group to the free amino group of methionyl-tRNA(fMet). The formyl group appears to play a dual role in the initiator identity of N-formylmethionyl-tRNA by promoting its recognition by IF2 and preventing the misappropriation of this tRNA by the elongation apparatus.</text>
</comment>
<dbReference type="EMBL" id="JACHGT010000022">
    <property type="protein sequence ID" value="MBB6039443.1"/>
    <property type="molecule type" value="Genomic_DNA"/>
</dbReference>
<dbReference type="GO" id="GO:0005829">
    <property type="term" value="C:cytosol"/>
    <property type="evidence" value="ECO:0007669"/>
    <property type="project" value="TreeGrafter"/>
</dbReference>
<keyword evidence="4 5" id="KW-0648">Protein biosynthesis</keyword>
<dbReference type="InterPro" id="IPR036477">
    <property type="entry name" value="Formyl_transf_N_sf"/>
</dbReference>
<dbReference type="CDD" id="cd08704">
    <property type="entry name" value="Met_tRNA_FMT_C"/>
    <property type="match status" value="1"/>
</dbReference>
<dbReference type="Pfam" id="PF00551">
    <property type="entry name" value="Formyl_trans_N"/>
    <property type="match status" value="1"/>
</dbReference>
<comment type="similarity">
    <text evidence="1 5">Belongs to the Fmt family.</text>
</comment>
<feature type="binding site" evidence="5">
    <location>
        <begin position="109"/>
        <end position="112"/>
    </location>
    <ligand>
        <name>(6S)-5,6,7,8-tetrahydrofolate</name>
        <dbReference type="ChEBI" id="CHEBI:57453"/>
    </ligand>
</feature>
<dbReference type="RefSeq" id="WP_184792527.1">
    <property type="nucleotide sequence ID" value="NZ_BONT01000084.1"/>
</dbReference>
<evidence type="ECO:0000256" key="3">
    <source>
        <dbReference type="ARBA" id="ARBA00022679"/>
    </source>
</evidence>
<comment type="caution">
    <text evidence="9">The sequence shown here is derived from an EMBL/GenBank/DDBJ whole genome shotgun (WGS) entry which is preliminary data.</text>
</comment>
<feature type="domain" description="Formyl transferase N-terminal" evidence="7">
    <location>
        <begin position="2"/>
        <end position="180"/>
    </location>
</feature>
<dbReference type="SUPFAM" id="SSF53328">
    <property type="entry name" value="Formyltransferase"/>
    <property type="match status" value="1"/>
</dbReference>
<proteinExistence type="inferred from homology"/>
<reference evidence="9 10" key="1">
    <citation type="submission" date="2020-08" db="EMBL/GenBank/DDBJ databases">
        <title>Genomic Encyclopedia of Type Strains, Phase IV (KMG-IV): sequencing the most valuable type-strain genomes for metagenomic binning, comparative biology and taxonomic classification.</title>
        <authorList>
            <person name="Goeker M."/>
        </authorList>
    </citation>
    <scope>NUCLEOTIDE SEQUENCE [LARGE SCALE GENOMIC DNA]</scope>
    <source>
        <strain evidence="9 10">YIM 65646</strain>
    </source>
</reference>
<dbReference type="GO" id="GO:0004479">
    <property type="term" value="F:methionyl-tRNA formyltransferase activity"/>
    <property type="evidence" value="ECO:0007669"/>
    <property type="project" value="UniProtKB-UniRule"/>
</dbReference>
<evidence type="ECO:0000256" key="5">
    <source>
        <dbReference type="HAMAP-Rule" id="MF_00182"/>
    </source>
</evidence>
<evidence type="ECO:0000256" key="1">
    <source>
        <dbReference type="ARBA" id="ARBA00010699"/>
    </source>
</evidence>
<dbReference type="NCBIfam" id="TIGR00460">
    <property type="entry name" value="fmt"/>
    <property type="match status" value="1"/>
</dbReference>